<dbReference type="GO" id="GO:0003700">
    <property type="term" value="F:DNA-binding transcription factor activity"/>
    <property type="evidence" value="ECO:0007669"/>
    <property type="project" value="TreeGrafter"/>
</dbReference>
<proteinExistence type="predicted"/>
<dbReference type="InterPro" id="IPR036271">
    <property type="entry name" value="Tet_transcr_reg_TetR-rel_C_sf"/>
</dbReference>
<dbReference type="InterPro" id="IPR009057">
    <property type="entry name" value="Homeodomain-like_sf"/>
</dbReference>
<comment type="caution">
    <text evidence="4">The sequence shown here is derived from an EMBL/GenBank/DDBJ whole genome shotgun (WGS) entry which is preliminary data.</text>
</comment>
<dbReference type="Gene3D" id="1.10.357.10">
    <property type="entry name" value="Tetracycline Repressor, domain 2"/>
    <property type="match status" value="1"/>
</dbReference>
<dbReference type="PROSITE" id="PS50977">
    <property type="entry name" value="HTH_TETR_2"/>
    <property type="match status" value="1"/>
</dbReference>
<keyword evidence="1 2" id="KW-0238">DNA-binding</keyword>
<organism evidence="4 5">
    <name type="scientific">Cryobacterium roopkundense</name>
    <dbReference type="NCBI Taxonomy" id="1001240"/>
    <lineage>
        <taxon>Bacteria</taxon>
        <taxon>Bacillati</taxon>
        <taxon>Actinomycetota</taxon>
        <taxon>Actinomycetes</taxon>
        <taxon>Micrococcales</taxon>
        <taxon>Microbacteriaceae</taxon>
        <taxon>Cryobacterium</taxon>
    </lineage>
</organism>
<evidence type="ECO:0000256" key="2">
    <source>
        <dbReference type="PROSITE-ProRule" id="PRU00335"/>
    </source>
</evidence>
<dbReference type="Proteomes" id="UP000561726">
    <property type="component" value="Unassembled WGS sequence"/>
</dbReference>
<dbReference type="SUPFAM" id="SSF48498">
    <property type="entry name" value="Tetracyclin repressor-like, C-terminal domain"/>
    <property type="match status" value="1"/>
</dbReference>
<dbReference type="Pfam" id="PF17932">
    <property type="entry name" value="TetR_C_24"/>
    <property type="match status" value="1"/>
</dbReference>
<evidence type="ECO:0000313" key="5">
    <source>
        <dbReference type="Proteomes" id="UP000561726"/>
    </source>
</evidence>
<feature type="DNA-binding region" description="H-T-H motif" evidence="2">
    <location>
        <begin position="45"/>
        <end position="64"/>
    </location>
</feature>
<gene>
    <name evidence="4" type="ORF">BJ997_003500</name>
</gene>
<dbReference type="InterPro" id="IPR041490">
    <property type="entry name" value="KstR2_TetR_C"/>
</dbReference>
<dbReference type="SUPFAM" id="SSF46689">
    <property type="entry name" value="Homeodomain-like"/>
    <property type="match status" value="1"/>
</dbReference>
<dbReference type="Pfam" id="PF00440">
    <property type="entry name" value="TetR_N"/>
    <property type="match status" value="1"/>
</dbReference>
<dbReference type="InterPro" id="IPR050109">
    <property type="entry name" value="HTH-type_TetR-like_transc_reg"/>
</dbReference>
<reference evidence="4 5" key="1">
    <citation type="submission" date="2020-08" db="EMBL/GenBank/DDBJ databases">
        <title>Sequencing the genomes of 1000 actinobacteria strains.</title>
        <authorList>
            <person name="Klenk H.-P."/>
        </authorList>
    </citation>
    <scope>NUCLEOTIDE SEQUENCE [LARGE SCALE GENOMIC DNA]</scope>
    <source>
        <strain evidence="4 5">DSM 21065</strain>
    </source>
</reference>
<dbReference type="PANTHER" id="PTHR30055:SF237">
    <property type="entry name" value="TRANSCRIPTIONAL REPRESSOR MCE3R"/>
    <property type="match status" value="1"/>
</dbReference>
<dbReference type="EMBL" id="JACHBQ010000001">
    <property type="protein sequence ID" value="MBB5642952.1"/>
    <property type="molecule type" value="Genomic_DNA"/>
</dbReference>
<sequence length="208" mass="22910">MTQMTDMAHVGGPVRAWRDYTDGAPPPMLQAALDCFVEHGYHGTKIRTVAARVGLSVPGLYHHYPSKHALLVSIVQFAMRDLLDRCESALAEAGPAVEDRFRLLIECLVLFHAHRSDLAFIAASEIRSLEGEARSEHIAARDRQQRMVDEIIDAGVAVGAFGTEYPHEASLAIVTMCTGVAQWYRLDGALTPEELAVRYDTLARRALA</sequence>
<evidence type="ECO:0000313" key="4">
    <source>
        <dbReference type="EMBL" id="MBB5642952.1"/>
    </source>
</evidence>
<dbReference type="GO" id="GO:0000976">
    <property type="term" value="F:transcription cis-regulatory region binding"/>
    <property type="evidence" value="ECO:0007669"/>
    <property type="project" value="TreeGrafter"/>
</dbReference>
<dbReference type="PANTHER" id="PTHR30055">
    <property type="entry name" value="HTH-TYPE TRANSCRIPTIONAL REGULATOR RUTR"/>
    <property type="match status" value="1"/>
</dbReference>
<dbReference type="PRINTS" id="PR00455">
    <property type="entry name" value="HTHTETR"/>
</dbReference>
<name>A0A7W9E4R6_9MICO</name>
<feature type="domain" description="HTH tetR-type" evidence="3">
    <location>
        <begin position="22"/>
        <end position="82"/>
    </location>
</feature>
<accession>A0A7W9E4R6</accession>
<protein>
    <submittedName>
        <fullName evidence="4">AcrR family transcriptional regulator</fullName>
    </submittedName>
</protein>
<dbReference type="AlphaFoldDB" id="A0A7W9E4R6"/>
<evidence type="ECO:0000256" key="1">
    <source>
        <dbReference type="ARBA" id="ARBA00023125"/>
    </source>
</evidence>
<dbReference type="InterPro" id="IPR001647">
    <property type="entry name" value="HTH_TetR"/>
</dbReference>
<evidence type="ECO:0000259" key="3">
    <source>
        <dbReference type="PROSITE" id="PS50977"/>
    </source>
</evidence>